<dbReference type="PRINTS" id="PR00598">
    <property type="entry name" value="HTHMARR"/>
</dbReference>
<dbReference type="CDD" id="cd00090">
    <property type="entry name" value="HTH_ARSR"/>
    <property type="match status" value="1"/>
</dbReference>
<name>A0ABQ1EY86_9BACL</name>
<dbReference type="SUPFAM" id="SSF46785">
    <property type="entry name" value="Winged helix' DNA-binding domain"/>
    <property type="match status" value="1"/>
</dbReference>
<evidence type="ECO:0000256" key="2">
    <source>
        <dbReference type="ARBA" id="ARBA00023125"/>
    </source>
</evidence>
<dbReference type="InterPro" id="IPR000835">
    <property type="entry name" value="HTH_MarR-typ"/>
</dbReference>
<evidence type="ECO:0000256" key="3">
    <source>
        <dbReference type="ARBA" id="ARBA00023163"/>
    </source>
</evidence>
<dbReference type="PROSITE" id="PS50995">
    <property type="entry name" value="HTH_MARR_2"/>
    <property type="match status" value="1"/>
</dbReference>
<keyword evidence="2" id="KW-0238">DNA-binding</keyword>
<accession>A0ABQ1EY86</accession>
<keyword evidence="1" id="KW-0805">Transcription regulation</keyword>
<feature type="domain" description="HTH marR-type" evidence="4">
    <location>
        <begin position="1"/>
        <end position="135"/>
    </location>
</feature>
<keyword evidence="6" id="KW-1185">Reference proteome</keyword>
<keyword evidence="3" id="KW-0804">Transcription</keyword>
<evidence type="ECO:0000313" key="6">
    <source>
        <dbReference type="Proteomes" id="UP000615455"/>
    </source>
</evidence>
<dbReference type="RefSeq" id="WP_308423041.1">
    <property type="nucleotide sequence ID" value="NZ_BMHE01000025.1"/>
</dbReference>
<dbReference type="EMBL" id="BMHE01000025">
    <property type="protein sequence ID" value="GFZ92823.1"/>
    <property type="molecule type" value="Genomic_DNA"/>
</dbReference>
<dbReference type="Proteomes" id="UP000615455">
    <property type="component" value="Unassembled WGS sequence"/>
</dbReference>
<dbReference type="PANTHER" id="PTHR42756:SF1">
    <property type="entry name" value="TRANSCRIPTIONAL REPRESSOR OF EMRAB OPERON"/>
    <property type="match status" value="1"/>
</dbReference>
<gene>
    <name evidence="5" type="primary">ydgJ</name>
    <name evidence="5" type="ORF">GCM10008018_44080</name>
</gene>
<proteinExistence type="predicted"/>
<reference evidence="6" key="1">
    <citation type="journal article" date="2019" name="Int. J. Syst. Evol. Microbiol.">
        <title>The Global Catalogue of Microorganisms (GCM) 10K type strain sequencing project: providing services to taxonomists for standard genome sequencing and annotation.</title>
        <authorList>
            <consortium name="The Broad Institute Genomics Platform"/>
            <consortium name="The Broad Institute Genome Sequencing Center for Infectious Disease"/>
            <person name="Wu L."/>
            <person name="Ma J."/>
        </authorList>
    </citation>
    <scope>NUCLEOTIDE SEQUENCE [LARGE SCALE GENOMIC DNA]</scope>
    <source>
        <strain evidence="6">CGMCC 1.15043</strain>
    </source>
</reference>
<dbReference type="InterPro" id="IPR036388">
    <property type="entry name" value="WH-like_DNA-bd_sf"/>
</dbReference>
<evidence type="ECO:0000256" key="1">
    <source>
        <dbReference type="ARBA" id="ARBA00023015"/>
    </source>
</evidence>
<comment type="caution">
    <text evidence="5">The sequence shown here is derived from an EMBL/GenBank/DDBJ whole genome shotgun (WGS) entry which is preliminary data.</text>
</comment>
<dbReference type="Pfam" id="PF01047">
    <property type="entry name" value="MarR"/>
    <property type="match status" value="1"/>
</dbReference>
<dbReference type="SMART" id="SM00347">
    <property type="entry name" value="HTH_MARR"/>
    <property type="match status" value="1"/>
</dbReference>
<organism evidence="5 6">
    <name type="scientific">Paenibacillus marchantiophytorum</name>
    <dbReference type="NCBI Taxonomy" id="1619310"/>
    <lineage>
        <taxon>Bacteria</taxon>
        <taxon>Bacillati</taxon>
        <taxon>Bacillota</taxon>
        <taxon>Bacilli</taxon>
        <taxon>Bacillales</taxon>
        <taxon>Paenibacillaceae</taxon>
        <taxon>Paenibacillus</taxon>
    </lineage>
</organism>
<dbReference type="Gene3D" id="1.10.10.10">
    <property type="entry name" value="Winged helix-like DNA-binding domain superfamily/Winged helix DNA-binding domain"/>
    <property type="match status" value="1"/>
</dbReference>
<sequence>MKDSMDNSIIDKLQNFYIQLISQFGHCTGVSPSRFRLLHKLYHVDEINQTTLQKELQIDSAAITRHLKQLEGDGIVTRRNNPDDNRFTLVRLTELGRQEIVAYREEKILFMAQLLQGFSEEEQKLFSHMIERMRNNITKGRNEE</sequence>
<dbReference type="InterPro" id="IPR036390">
    <property type="entry name" value="WH_DNA-bd_sf"/>
</dbReference>
<dbReference type="PANTHER" id="PTHR42756">
    <property type="entry name" value="TRANSCRIPTIONAL REGULATOR, MARR"/>
    <property type="match status" value="1"/>
</dbReference>
<evidence type="ECO:0000259" key="4">
    <source>
        <dbReference type="PROSITE" id="PS50995"/>
    </source>
</evidence>
<evidence type="ECO:0000313" key="5">
    <source>
        <dbReference type="EMBL" id="GFZ92823.1"/>
    </source>
</evidence>
<dbReference type="InterPro" id="IPR011991">
    <property type="entry name" value="ArsR-like_HTH"/>
</dbReference>
<protein>
    <submittedName>
        <fullName evidence="5">HTH-type transcriptional regulator YdgJ</fullName>
    </submittedName>
</protein>